<dbReference type="InterPro" id="IPR017972">
    <property type="entry name" value="Cyt_P450_CS"/>
</dbReference>
<name>A0A250J8S5_9BACT</name>
<evidence type="ECO:0000256" key="7">
    <source>
        <dbReference type="RuleBase" id="RU000461"/>
    </source>
</evidence>
<evidence type="ECO:0000256" key="4">
    <source>
        <dbReference type="ARBA" id="ARBA00023002"/>
    </source>
</evidence>
<dbReference type="Proteomes" id="UP000217257">
    <property type="component" value="Chromosome"/>
</dbReference>
<evidence type="ECO:0000256" key="2">
    <source>
        <dbReference type="ARBA" id="ARBA00022617"/>
    </source>
</evidence>
<dbReference type="InterPro" id="IPR001128">
    <property type="entry name" value="Cyt_P450"/>
</dbReference>
<keyword evidence="6 7" id="KW-0503">Monooxygenase</keyword>
<dbReference type="Pfam" id="PF00067">
    <property type="entry name" value="p450"/>
    <property type="match status" value="1"/>
</dbReference>
<proteinExistence type="inferred from homology"/>
<reference evidence="8 9" key="1">
    <citation type="submission" date="2017-06" db="EMBL/GenBank/DDBJ databases">
        <title>Sequencing and comparative analysis of myxobacterial genomes.</title>
        <authorList>
            <person name="Rupp O."/>
            <person name="Goesmann A."/>
            <person name="Sogaard-Andersen L."/>
        </authorList>
    </citation>
    <scope>NUCLEOTIDE SEQUENCE [LARGE SCALE GENOMIC DNA]</scope>
    <source>
        <strain evidence="8 9">DSM 52655</strain>
    </source>
</reference>
<sequence>MVEAVRVNLQREFESPEARANPIPVYAKLRKLGPVLHSTALYGEGFVLPRYEEVVSVLKDPRFANDRRNVPGGTSMDRWWMPAILRLLVSSMVLKDPPDHRRLRNLVQKAFTPIMVENLNGRVEQITEELLDAAVRKPVVDLMEEFALPLPLTVISEMLGVPEPDRINFRKLIAKVLDPSSVSPIAFIRNYPHMLRLNRFLRRLVNLRREQPGNDLVTALVQAEEGGDRLSEDELISMIFLLLFAGHETTVNLIGNGVLALVRHPDQLQKLREQPDLIDSAIEEMLRFTNPVGQVAPRFAKEDVEIAGVRIPKGSAVTLLIASANLDETAFPNADKLDITRSPNRHVSFGYGIHYCLGAPLARLEARVAIPALLQRFPRLELAVPAEKLRWRPNIGLRGLEALPLSVSPASSAAERSAA</sequence>
<evidence type="ECO:0000256" key="5">
    <source>
        <dbReference type="ARBA" id="ARBA00023004"/>
    </source>
</evidence>
<evidence type="ECO:0000313" key="8">
    <source>
        <dbReference type="EMBL" id="ATB39831.1"/>
    </source>
</evidence>
<dbReference type="InterPro" id="IPR002397">
    <property type="entry name" value="Cyt_P450_B"/>
</dbReference>
<dbReference type="EMBL" id="CP022098">
    <property type="protein sequence ID" value="ATB39831.1"/>
    <property type="molecule type" value="Genomic_DNA"/>
</dbReference>
<dbReference type="AlphaFoldDB" id="A0A250J8S5"/>
<dbReference type="FunFam" id="1.10.630.10:FF:000018">
    <property type="entry name" value="Cytochrome P450 monooxygenase"/>
    <property type="match status" value="1"/>
</dbReference>
<dbReference type="GO" id="GO:0020037">
    <property type="term" value="F:heme binding"/>
    <property type="evidence" value="ECO:0007669"/>
    <property type="project" value="InterPro"/>
</dbReference>
<dbReference type="PRINTS" id="PR00359">
    <property type="entry name" value="BP450"/>
</dbReference>
<dbReference type="RefSeq" id="WP_095987807.1">
    <property type="nucleotide sequence ID" value="NZ_CP022098.1"/>
</dbReference>
<evidence type="ECO:0000256" key="1">
    <source>
        <dbReference type="ARBA" id="ARBA00010617"/>
    </source>
</evidence>
<keyword evidence="5 7" id="KW-0408">Iron</keyword>
<evidence type="ECO:0000256" key="6">
    <source>
        <dbReference type="ARBA" id="ARBA00023033"/>
    </source>
</evidence>
<dbReference type="InterPro" id="IPR036396">
    <property type="entry name" value="Cyt_P450_sf"/>
</dbReference>
<gene>
    <name evidence="8" type="ORF">CYFUS_005279</name>
</gene>
<dbReference type="PRINTS" id="PR00385">
    <property type="entry name" value="P450"/>
</dbReference>
<dbReference type="SUPFAM" id="SSF48264">
    <property type="entry name" value="Cytochrome P450"/>
    <property type="match status" value="1"/>
</dbReference>
<accession>A0A250J8S5</accession>
<protein>
    <submittedName>
        <fullName evidence="8">Putative cytochrome P450 hydroxylase</fullName>
    </submittedName>
</protein>
<organism evidence="8 9">
    <name type="scientific">Cystobacter fuscus</name>
    <dbReference type="NCBI Taxonomy" id="43"/>
    <lineage>
        <taxon>Bacteria</taxon>
        <taxon>Pseudomonadati</taxon>
        <taxon>Myxococcota</taxon>
        <taxon>Myxococcia</taxon>
        <taxon>Myxococcales</taxon>
        <taxon>Cystobacterineae</taxon>
        <taxon>Archangiaceae</taxon>
        <taxon>Cystobacter</taxon>
    </lineage>
</organism>
<comment type="similarity">
    <text evidence="1 7">Belongs to the cytochrome P450 family.</text>
</comment>
<dbReference type="GO" id="GO:0016705">
    <property type="term" value="F:oxidoreductase activity, acting on paired donors, with incorporation or reduction of molecular oxygen"/>
    <property type="evidence" value="ECO:0007669"/>
    <property type="project" value="InterPro"/>
</dbReference>
<evidence type="ECO:0000256" key="3">
    <source>
        <dbReference type="ARBA" id="ARBA00022723"/>
    </source>
</evidence>
<dbReference type="PANTHER" id="PTHR46696:SF1">
    <property type="entry name" value="CYTOCHROME P450 YJIB-RELATED"/>
    <property type="match status" value="1"/>
</dbReference>
<keyword evidence="4 7" id="KW-0560">Oxidoreductase</keyword>
<keyword evidence="2 7" id="KW-0349">Heme</keyword>
<evidence type="ECO:0000313" key="9">
    <source>
        <dbReference type="Proteomes" id="UP000217257"/>
    </source>
</evidence>
<dbReference type="CDD" id="cd11029">
    <property type="entry name" value="CYP107-like"/>
    <property type="match status" value="1"/>
</dbReference>
<dbReference type="GO" id="GO:0004497">
    <property type="term" value="F:monooxygenase activity"/>
    <property type="evidence" value="ECO:0007669"/>
    <property type="project" value="UniProtKB-KW"/>
</dbReference>
<dbReference type="Gene3D" id="1.10.630.10">
    <property type="entry name" value="Cytochrome P450"/>
    <property type="match status" value="1"/>
</dbReference>
<dbReference type="PROSITE" id="PS00086">
    <property type="entry name" value="CYTOCHROME_P450"/>
    <property type="match status" value="1"/>
</dbReference>
<dbReference type="PANTHER" id="PTHR46696">
    <property type="entry name" value="P450, PUTATIVE (EUROFUNG)-RELATED"/>
    <property type="match status" value="1"/>
</dbReference>
<keyword evidence="3 7" id="KW-0479">Metal-binding</keyword>
<dbReference type="GO" id="GO:0005506">
    <property type="term" value="F:iron ion binding"/>
    <property type="evidence" value="ECO:0007669"/>
    <property type="project" value="InterPro"/>
</dbReference>
<dbReference type="KEGG" id="cfus:CYFUS_005279"/>